<evidence type="ECO:0000313" key="3">
    <source>
        <dbReference type="Proteomes" id="UP001620626"/>
    </source>
</evidence>
<accession>A0ABD2I494</accession>
<feature type="compositionally biased region" description="Basic residues" evidence="1">
    <location>
        <begin position="41"/>
        <end position="57"/>
    </location>
</feature>
<evidence type="ECO:0000313" key="2">
    <source>
        <dbReference type="EMBL" id="KAL3073981.1"/>
    </source>
</evidence>
<dbReference type="EMBL" id="JBICBT010001303">
    <property type="protein sequence ID" value="KAL3073981.1"/>
    <property type="molecule type" value="Genomic_DNA"/>
</dbReference>
<gene>
    <name evidence="2" type="ORF">niasHT_039535</name>
</gene>
<name>A0ABD2I494_9BILA</name>
<sequence length="81" mass="9375">MSNYKLSRLFREASAGADQRKRVAGHFWTVRGPDEKPLGPTRRRTRGSGKPKRERWHSMGHKMAELLQIRLLASNTAQFQQ</sequence>
<protein>
    <submittedName>
        <fullName evidence="2">Uncharacterized protein</fullName>
    </submittedName>
</protein>
<feature type="region of interest" description="Disordered" evidence="1">
    <location>
        <begin position="30"/>
        <end position="57"/>
    </location>
</feature>
<reference evidence="2 3" key="1">
    <citation type="submission" date="2024-10" db="EMBL/GenBank/DDBJ databases">
        <authorList>
            <person name="Kim D."/>
        </authorList>
    </citation>
    <scope>NUCLEOTIDE SEQUENCE [LARGE SCALE GENOMIC DNA]</scope>
    <source>
        <strain evidence="2">BH-2024</strain>
    </source>
</reference>
<organism evidence="2 3">
    <name type="scientific">Heterodera trifolii</name>
    <dbReference type="NCBI Taxonomy" id="157864"/>
    <lineage>
        <taxon>Eukaryota</taxon>
        <taxon>Metazoa</taxon>
        <taxon>Ecdysozoa</taxon>
        <taxon>Nematoda</taxon>
        <taxon>Chromadorea</taxon>
        <taxon>Rhabditida</taxon>
        <taxon>Tylenchina</taxon>
        <taxon>Tylenchomorpha</taxon>
        <taxon>Tylenchoidea</taxon>
        <taxon>Heteroderidae</taxon>
        <taxon>Heteroderinae</taxon>
        <taxon>Heterodera</taxon>
    </lineage>
</organism>
<dbReference type="Proteomes" id="UP001620626">
    <property type="component" value="Unassembled WGS sequence"/>
</dbReference>
<proteinExistence type="predicted"/>
<dbReference type="AlphaFoldDB" id="A0ABD2I494"/>
<comment type="caution">
    <text evidence="2">The sequence shown here is derived from an EMBL/GenBank/DDBJ whole genome shotgun (WGS) entry which is preliminary data.</text>
</comment>
<keyword evidence="3" id="KW-1185">Reference proteome</keyword>
<evidence type="ECO:0000256" key="1">
    <source>
        <dbReference type="SAM" id="MobiDB-lite"/>
    </source>
</evidence>